<feature type="binding site" evidence="24">
    <location>
        <position position="470"/>
    </location>
    <ligand>
        <name>Mn(2+)</name>
        <dbReference type="ChEBI" id="CHEBI:29035"/>
    </ligand>
</feature>
<feature type="transmembrane region" description="Helical" evidence="26">
    <location>
        <begin position="58"/>
        <end position="78"/>
    </location>
</feature>
<evidence type="ECO:0000256" key="1">
    <source>
        <dbReference type="ARBA" id="ARBA00001936"/>
    </source>
</evidence>
<reference evidence="28 29" key="1">
    <citation type="submission" date="2025-04" db="UniProtKB">
        <authorList>
            <consortium name="RefSeq"/>
        </authorList>
    </citation>
    <scope>IDENTIFICATION</scope>
    <source>
        <tissue evidence="28 29">Whole body</tissue>
    </source>
</reference>
<gene>
    <name evidence="28 29" type="primary">LOC112693628</name>
</gene>
<feature type="disulfide bond" evidence="25">
    <location>
        <begin position="258"/>
        <end position="272"/>
    </location>
</feature>
<feature type="disulfide bond" evidence="25">
    <location>
        <begin position="345"/>
        <end position="348"/>
    </location>
</feature>
<feature type="disulfide bond" evidence="25">
    <location>
        <begin position="474"/>
        <end position="482"/>
    </location>
</feature>
<keyword evidence="27" id="KW-1185">Reference proteome</keyword>
<keyword evidence="10 24" id="KW-0479">Metal-binding</keyword>
<evidence type="ECO:0000256" key="14">
    <source>
        <dbReference type="ARBA" id="ARBA00023136"/>
    </source>
</evidence>
<evidence type="ECO:0000313" key="29">
    <source>
        <dbReference type="RefSeq" id="XP_025424579.1"/>
    </source>
</evidence>
<dbReference type="GO" id="GO:0000139">
    <property type="term" value="C:Golgi membrane"/>
    <property type="evidence" value="ECO:0007669"/>
    <property type="project" value="UniProtKB-SubCell"/>
</dbReference>
<evidence type="ECO:0000256" key="25">
    <source>
        <dbReference type="PIRSR" id="PIRSR607754-3"/>
    </source>
</evidence>
<evidence type="ECO:0000313" key="28">
    <source>
        <dbReference type="RefSeq" id="XP_025424570.1"/>
    </source>
</evidence>
<evidence type="ECO:0000256" key="12">
    <source>
        <dbReference type="ARBA" id="ARBA00022989"/>
    </source>
</evidence>
<dbReference type="Proteomes" id="UP000694846">
    <property type="component" value="Unplaced"/>
</dbReference>
<dbReference type="Gene3D" id="3.90.550.10">
    <property type="entry name" value="Spore Coat Polysaccharide Biosynthesis Protein SpsA, Chain A"/>
    <property type="match status" value="1"/>
</dbReference>
<dbReference type="SUPFAM" id="SSF53448">
    <property type="entry name" value="Nucleotide-diphospho-sugar transferases"/>
    <property type="match status" value="1"/>
</dbReference>
<evidence type="ECO:0000256" key="4">
    <source>
        <dbReference type="ARBA" id="ARBA00011011"/>
    </source>
</evidence>
<evidence type="ECO:0000256" key="17">
    <source>
        <dbReference type="ARBA" id="ARBA00023211"/>
    </source>
</evidence>
<evidence type="ECO:0000256" key="11">
    <source>
        <dbReference type="ARBA" id="ARBA00022968"/>
    </source>
</evidence>
<evidence type="ECO:0000256" key="8">
    <source>
        <dbReference type="ARBA" id="ARBA00022679"/>
    </source>
</evidence>
<dbReference type="GO" id="GO:0005795">
    <property type="term" value="C:Golgi stack"/>
    <property type="evidence" value="ECO:0007669"/>
    <property type="project" value="InterPro"/>
</dbReference>
<dbReference type="AlphaFoldDB" id="A0A8B8GMU3"/>
<evidence type="ECO:0000256" key="22">
    <source>
        <dbReference type="ARBA" id="ARBA00093257"/>
    </source>
</evidence>
<dbReference type="InterPro" id="IPR029044">
    <property type="entry name" value="Nucleotide-diphossugar_trans"/>
</dbReference>
<dbReference type="RefSeq" id="XP_025424579.1">
    <property type="nucleotide sequence ID" value="XM_025568794.1"/>
</dbReference>
<evidence type="ECO:0000256" key="26">
    <source>
        <dbReference type="SAM" id="Phobius"/>
    </source>
</evidence>
<dbReference type="GO" id="GO:0006487">
    <property type="term" value="P:protein N-linked glycosylation"/>
    <property type="evidence" value="ECO:0007669"/>
    <property type="project" value="TreeGrafter"/>
</dbReference>
<feature type="disulfide bond" evidence="25">
    <location>
        <begin position="430"/>
        <end position="453"/>
    </location>
</feature>
<comment type="catalytic activity">
    <reaction evidence="22">
        <text>an N(4)-{beta-D-GlcNAc-(1-&gt;2)-alpha-D-Man-(1-&gt;3)-[alpha-D-Man-(1-&gt;6)]-beta-D-Man-(1-&gt;4)-beta-D-GlcNAc-(1-&gt;4)-beta-D-GlcNAc}-L-asparaginyl-[protein] + UDP-N-acetyl-alpha-D-glucosamine = N(4)-{beta-D-GlcNAc-(1-&gt;2)-alpha-D-Man-(1-&gt;3)-[beta-D-GlcNAc-(1-&gt;2)-alpha-D-Man-(1-&gt;6)]-beta-D-Man-(1-&gt;4)-beta-D-GlcNAc-(1-&gt;4)-beta-D-GlcNAc}-L-asparaginyl-[protein] + UDP + H(+)</text>
        <dbReference type="Rhea" id="RHEA:12941"/>
        <dbReference type="Rhea" id="RHEA-COMP:13526"/>
        <dbReference type="Rhea" id="RHEA-COMP:14369"/>
        <dbReference type="ChEBI" id="CHEBI:15378"/>
        <dbReference type="ChEBI" id="CHEBI:57705"/>
        <dbReference type="ChEBI" id="CHEBI:58223"/>
        <dbReference type="ChEBI" id="CHEBI:60615"/>
        <dbReference type="ChEBI" id="CHEBI:60651"/>
        <dbReference type="EC" id="2.4.1.143"/>
    </reaction>
</comment>
<protein>
    <recommendedName>
        <fullName evidence="6">Alpha-1,6-mannosyl-glycoprotein 2-beta-N-acetylglucosaminyltransferase</fullName>
        <ecNumber evidence="5">2.4.1.143</ecNumber>
    </recommendedName>
    <alternativeName>
        <fullName evidence="21">Beta-1,2-N-acetylglucosaminyltransferase II</fullName>
    </alternativeName>
    <alternativeName>
        <fullName evidence="20">GlcNAc-T II</fullName>
    </alternativeName>
    <alternativeName>
        <fullName evidence="19">Mannoside acetylglucosaminyltransferase 2</fullName>
    </alternativeName>
    <alternativeName>
        <fullName evidence="18">N-glycosyl-oligosaccharide-glycoprotein N-acetylglucosaminyltransferase II</fullName>
    </alternativeName>
</protein>
<dbReference type="InterPro" id="IPR007754">
    <property type="entry name" value="GlcNAc_II"/>
</dbReference>
<evidence type="ECO:0000313" key="27">
    <source>
        <dbReference type="Proteomes" id="UP000694846"/>
    </source>
</evidence>
<keyword evidence="13" id="KW-0333">Golgi apparatus</keyword>
<evidence type="ECO:0000256" key="10">
    <source>
        <dbReference type="ARBA" id="ARBA00022723"/>
    </source>
</evidence>
<organism evidence="27 29">
    <name type="scientific">Sipha flava</name>
    <name type="common">yellow sugarcane aphid</name>
    <dbReference type="NCBI Taxonomy" id="143950"/>
    <lineage>
        <taxon>Eukaryota</taxon>
        <taxon>Metazoa</taxon>
        <taxon>Ecdysozoa</taxon>
        <taxon>Arthropoda</taxon>
        <taxon>Hexapoda</taxon>
        <taxon>Insecta</taxon>
        <taxon>Pterygota</taxon>
        <taxon>Neoptera</taxon>
        <taxon>Paraneoptera</taxon>
        <taxon>Hemiptera</taxon>
        <taxon>Sternorrhyncha</taxon>
        <taxon>Aphidomorpha</taxon>
        <taxon>Aphidoidea</taxon>
        <taxon>Aphididae</taxon>
        <taxon>Sipha</taxon>
    </lineage>
</organism>
<evidence type="ECO:0000256" key="3">
    <source>
        <dbReference type="ARBA" id="ARBA00004922"/>
    </source>
</evidence>
<comment type="cofactor">
    <cofactor evidence="1 24">
        <name>Mn(2+)</name>
        <dbReference type="ChEBI" id="CHEBI:29035"/>
    </cofactor>
</comment>
<keyword evidence="9 26" id="KW-0812">Transmembrane</keyword>
<evidence type="ECO:0000256" key="6">
    <source>
        <dbReference type="ARBA" id="ARBA00014817"/>
    </source>
</evidence>
<feature type="binding site" evidence="23">
    <location>
        <position position="216"/>
    </location>
    <ligand>
        <name>substrate</name>
    </ligand>
</feature>
<evidence type="ECO:0000256" key="5">
    <source>
        <dbReference type="ARBA" id="ARBA00012613"/>
    </source>
</evidence>
<dbReference type="Pfam" id="PF05060">
    <property type="entry name" value="MGAT2"/>
    <property type="match status" value="2"/>
</dbReference>
<feature type="disulfide bond" evidence="25">
    <location>
        <begin position="435"/>
        <end position="535"/>
    </location>
</feature>
<comment type="subcellular location">
    <subcellularLocation>
        <location evidence="2">Golgi apparatus membrane</location>
        <topology evidence="2">Single-pass type II membrane protein</topology>
    </subcellularLocation>
</comment>
<dbReference type="EC" id="2.4.1.143" evidence="5"/>
<dbReference type="OrthoDB" id="6019616at2759"/>
<keyword evidence="8" id="KW-0808">Transferase</keyword>
<dbReference type="RefSeq" id="XP_025424570.1">
    <property type="nucleotide sequence ID" value="XM_025568785.1"/>
</dbReference>
<keyword evidence="16" id="KW-0325">Glycoprotein</keyword>
<evidence type="ECO:0000256" key="13">
    <source>
        <dbReference type="ARBA" id="ARBA00023034"/>
    </source>
</evidence>
<keyword evidence="17 24" id="KW-0464">Manganese</keyword>
<dbReference type="GO" id="GO:0008455">
    <property type="term" value="F:alpha-1,6-mannosylglycoprotein 2-beta-N-acetylglucosaminyltransferase activity"/>
    <property type="evidence" value="ECO:0007669"/>
    <property type="project" value="UniProtKB-EC"/>
</dbReference>
<evidence type="ECO:0000256" key="20">
    <source>
        <dbReference type="ARBA" id="ARBA00032552"/>
    </source>
</evidence>
<dbReference type="PANTHER" id="PTHR12871">
    <property type="entry name" value="BETA-1,2-N-ACETYLGLUCOSAMINYLTRANSFERASE II"/>
    <property type="match status" value="1"/>
</dbReference>
<proteinExistence type="inferred from homology"/>
<dbReference type="GO" id="GO:0046872">
    <property type="term" value="F:metal ion binding"/>
    <property type="evidence" value="ECO:0007669"/>
    <property type="project" value="UniProtKB-KW"/>
</dbReference>
<dbReference type="PANTHER" id="PTHR12871:SF0">
    <property type="entry name" value="ALPHA-1,6-MANNOSYL-GLYCOPROTEIN 2-BETA-N-ACETYLGLUCOSAMINYLTRANSFERASE"/>
    <property type="match status" value="1"/>
</dbReference>
<evidence type="ECO:0000256" key="7">
    <source>
        <dbReference type="ARBA" id="ARBA00022676"/>
    </source>
</evidence>
<keyword evidence="14 26" id="KW-0472">Membrane</keyword>
<keyword evidence="7" id="KW-0328">Glycosyltransferase</keyword>
<feature type="binding site" evidence="23">
    <location>
        <begin position="291"/>
        <end position="295"/>
    </location>
    <ligand>
        <name>substrate</name>
    </ligand>
</feature>
<evidence type="ECO:0000256" key="23">
    <source>
        <dbReference type="PIRSR" id="PIRSR607754-1"/>
    </source>
</evidence>
<keyword evidence="11" id="KW-0735">Signal-anchor</keyword>
<evidence type="ECO:0000256" key="19">
    <source>
        <dbReference type="ARBA" id="ARBA00031203"/>
    </source>
</evidence>
<dbReference type="GO" id="GO:0009312">
    <property type="term" value="P:oligosaccharide biosynthetic process"/>
    <property type="evidence" value="ECO:0007669"/>
    <property type="project" value="InterPro"/>
</dbReference>
<evidence type="ECO:0000256" key="18">
    <source>
        <dbReference type="ARBA" id="ARBA00029663"/>
    </source>
</evidence>
<keyword evidence="15 25" id="KW-1015">Disulfide bond</keyword>
<evidence type="ECO:0000256" key="16">
    <source>
        <dbReference type="ARBA" id="ARBA00023180"/>
    </source>
</evidence>
<evidence type="ECO:0000256" key="2">
    <source>
        <dbReference type="ARBA" id="ARBA00004323"/>
    </source>
</evidence>
<evidence type="ECO:0000256" key="15">
    <source>
        <dbReference type="ARBA" id="ARBA00023157"/>
    </source>
</evidence>
<sequence>MYNTSYILFYVATSNNALLNNQRMHYNIMLCLGESFVVRAADVVRTLRQKIIAVCRKLGIGVCLRTVVLIFCLTFFWVQLHMSDVADNEAIQILAKPDGLLDANDSMLQLVPQHLHKYLVALHQRDRPHQAILPGNASEHVANTATSLNASEIRRLIDQQNSKQAVYNEDVYGPLQNDSLVIVIQVHTRIMYLRHTIVSLARARGIENALLIFSHDHYDEQINELIQMIDFCKTMQIFYPYSIQTNPFSFPGESPDDCPRDITKSEAIKRKCINAMHPDQYGHYREAKFTQTKHHWWWKANRVFNELDIVSNFSGPILFLEDDHYVAEDFIYMLKLMVKSCRVACPQCSILSLGTYLKTYNFYGEAKKDILRVIRRQQIFAAELTPPSWSFKIVPSFSHYDKAEISQWISSKHNMGMAYNRTVWKKIVDCADTFCKYDDYNWDWSLQSVSNNCLSHEFKVFVLKAPRVFHIGECGVHHKKSCFDMALIAKVQKLLSSVYKYLFPDKLEVTYAPIKKKVLRKGNGGWGDIRDHELCLRLVNHQW</sequence>
<evidence type="ECO:0000256" key="24">
    <source>
        <dbReference type="PIRSR" id="PIRSR607754-2"/>
    </source>
</evidence>
<feature type="binding site" evidence="23">
    <location>
        <begin position="185"/>
        <end position="189"/>
    </location>
    <ligand>
        <name>substrate</name>
    </ligand>
</feature>
<comment type="pathway">
    <text evidence="3">Protein modification; protein glycosylation.</text>
</comment>
<dbReference type="GeneID" id="112693628"/>
<name>A0A8B8GMU3_9HEMI</name>
<dbReference type="UniPathway" id="UPA00378"/>
<keyword evidence="12 26" id="KW-1133">Transmembrane helix</keyword>
<accession>A0A8B8GMU3</accession>
<comment type="similarity">
    <text evidence="4">Belongs to the glycosyltransferase 16 (GT16) protein family.</text>
</comment>
<evidence type="ECO:0000256" key="9">
    <source>
        <dbReference type="ARBA" id="ARBA00022692"/>
    </source>
</evidence>
<feature type="binding site" evidence="24">
    <location>
        <position position="323"/>
    </location>
    <ligand>
        <name>Mn(2+)</name>
        <dbReference type="ChEBI" id="CHEBI:29035"/>
    </ligand>
</feature>
<evidence type="ECO:0000256" key="21">
    <source>
        <dbReference type="ARBA" id="ARBA00032915"/>
    </source>
</evidence>